<name>A0ACB8G2P6_9SAUR</name>
<gene>
    <name evidence="1" type="ORF">K3G42_024427</name>
</gene>
<comment type="caution">
    <text evidence="1">The sequence shown here is derived from an EMBL/GenBank/DDBJ whole genome shotgun (WGS) entry which is preliminary data.</text>
</comment>
<organism evidence="1 2">
    <name type="scientific">Sphaerodactylus townsendi</name>
    <dbReference type="NCBI Taxonomy" id="933632"/>
    <lineage>
        <taxon>Eukaryota</taxon>
        <taxon>Metazoa</taxon>
        <taxon>Chordata</taxon>
        <taxon>Craniata</taxon>
        <taxon>Vertebrata</taxon>
        <taxon>Euteleostomi</taxon>
        <taxon>Lepidosauria</taxon>
        <taxon>Squamata</taxon>
        <taxon>Bifurcata</taxon>
        <taxon>Gekkota</taxon>
        <taxon>Sphaerodactylidae</taxon>
        <taxon>Sphaerodactylus</taxon>
    </lineage>
</organism>
<protein>
    <submittedName>
        <fullName evidence="1">Uncharacterized protein</fullName>
    </submittedName>
</protein>
<dbReference type="Proteomes" id="UP000827872">
    <property type="component" value="Linkage Group LG02"/>
</dbReference>
<proteinExistence type="predicted"/>
<keyword evidence="2" id="KW-1185">Reference proteome</keyword>
<accession>A0ACB8G2P6</accession>
<evidence type="ECO:0000313" key="1">
    <source>
        <dbReference type="EMBL" id="KAH8013991.1"/>
    </source>
</evidence>
<evidence type="ECO:0000313" key="2">
    <source>
        <dbReference type="Proteomes" id="UP000827872"/>
    </source>
</evidence>
<reference evidence="1" key="1">
    <citation type="submission" date="2021-08" db="EMBL/GenBank/DDBJ databases">
        <title>The first chromosome-level gecko genome reveals the dynamic sex chromosomes of Neotropical dwarf geckos (Sphaerodactylidae: Sphaerodactylus).</title>
        <authorList>
            <person name="Pinto B.J."/>
            <person name="Keating S.E."/>
            <person name="Gamble T."/>
        </authorList>
    </citation>
    <scope>NUCLEOTIDE SEQUENCE</scope>
    <source>
        <strain evidence="1">TG3544</strain>
    </source>
</reference>
<dbReference type="EMBL" id="CM037615">
    <property type="protein sequence ID" value="KAH8013991.1"/>
    <property type="molecule type" value="Genomic_DNA"/>
</dbReference>
<sequence length="69" mass="6844">MSGGGSGGSGSSSSAPGRFADYFVICGLDTDTGLEPDELSGMSRCQGRLAHSGGGVEETGGASVALFWR</sequence>